<protein>
    <submittedName>
        <fullName evidence="1">Uncharacterized protein</fullName>
    </submittedName>
</protein>
<keyword evidence="2" id="KW-1185">Reference proteome</keyword>
<dbReference type="EMBL" id="JACOGK010000069">
    <property type="protein sequence ID" value="MBC3538019.1"/>
    <property type="molecule type" value="Genomic_DNA"/>
</dbReference>
<comment type="caution">
    <text evidence="1">The sequence shown here is derived from an EMBL/GenBank/DDBJ whole genome shotgun (WGS) entry which is preliminary data.</text>
</comment>
<sequence>MTHVDPELIAQFHMLWDGFPGLARLITTKHEIIAANDIARKAGFVEGAICARVGAPESHRGCLLNEMVKTGVAQTQMAGTDKVKGWMPVAGHPDLLVHFTLFMP</sequence>
<proteinExistence type="predicted"/>
<name>A0ABR6VL56_9FIRM</name>
<organism evidence="1 2">
    <name type="scientific">Megasphaera hominis</name>
    <dbReference type="NCBI Taxonomy" id="159836"/>
    <lineage>
        <taxon>Bacteria</taxon>
        <taxon>Bacillati</taxon>
        <taxon>Bacillota</taxon>
        <taxon>Negativicutes</taxon>
        <taxon>Veillonellales</taxon>
        <taxon>Veillonellaceae</taxon>
        <taxon>Megasphaera</taxon>
    </lineage>
</organism>
<dbReference type="Proteomes" id="UP000606870">
    <property type="component" value="Unassembled WGS sequence"/>
</dbReference>
<dbReference type="RefSeq" id="WP_186504582.1">
    <property type="nucleotide sequence ID" value="NZ_JACOGK010000069.1"/>
</dbReference>
<accession>A0ABR6VL56</accession>
<reference evidence="1 2" key="1">
    <citation type="submission" date="2020-08" db="EMBL/GenBank/DDBJ databases">
        <authorList>
            <person name="Liu C."/>
            <person name="Sun Q."/>
        </authorList>
    </citation>
    <scope>NUCLEOTIDE SEQUENCE [LARGE SCALE GENOMIC DNA]</scope>
    <source>
        <strain evidence="1 2">NSJ-59</strain>
    </source>
</reference>
<gene>
    <name evidence="1" type="ORF">H8J70_12305</name>
</gene>
<evidence type="ECO:0000313" key="1">
    <source>
        <dbReference type="EMBL" id="MBC3538019.1"/>
    </source>
</evidence>
<evidence type="ECO:0000313" key="2">
    <source>
        <dbReference type="Proteomes" id="UP000606870"/>
    </source>
</evidence>